<dbReference type="Pfam" id="PF02826">
    <property type="entry name" value="2-Hacid_dh_C"/>
    <property type="match status" value="1"/>
</dbReference>
<gene>
    <name evidence="7" type="ORF">HMH01_12035</name>
</gene>
<evidence type="ECO:0000259" key="5">
    <source>
        <dbReference type="Pfam" id="PF00389"/>
    </source>
</evidence>
<keyword evidence="3" id="KW-0520">NAD</keyword>
<dbReference type="InterPro" id="IPR006140">
    <property type="entry name" value="D-isomer_DH_NAD-bd"/>
</dbReference>
<evidence type="ECO:0000256" key="3">
    <source>
        <dbReference type="ARBA" id="ARBA00023027"/>
    </source>
</evidence>
<dbReference type="FunFam" id="3.40.50.720:FF:000213">
    <property type="entry name" value="Putative 2-hydroxyacid dehydrogenase"/>
    <property type="match status" value="1"/>
</dbReference>
<dbReference type="InterPro" id="IPR006139">
    <property type="entry name" value="D-isomer_2_OHA_DH_cat_dom"/>
</dbReference>
<protein>
    <submittedName>
        <fullName evidence="7">2-hydroxyacid dehydrogenase</fullName>
    </submittedName>
</protein>
<name>A0A849L493_9RHOB</name>
<dbReference type="GO" id="GO:0016618">
    <property type="term" value="F:hydroxypyruvate reductase [NAD(P)H] activity"/>
    <property type="evidence" value="ECO:0007669"/>
    <property type="project" value="TreeGrafter"/>
</dbReference>
<keyword evidence="2 4" id="KW-0560">Oxidoreductase</keyword>
<dbReference type="InterPro" id="IPR029752">
    <property type="entry name" value="D-isomer_DH_CS1"/>
</dbReference>
<dbReference type="CDD" id="cd12156">
    <property type="entry name" value="HPPR"/>
    <property type="match status" value="1"/>
</dbReference>
<dbReference type="Proteomes" id="UP000572377">
    <property type="component" value="Unassembled WGS sequence"/>
</dbReference>
<dbReference type="SUPFAM" id="SSF52283">
    <property type="entry name" value="Formate/glycerate dehydrogenase catalytic domain-like"/>
    <property type="match status" value="1"/>
</dbReference>
<reference evidence="7 8" key="1">
    <citation type="submission" date="2020-05" db="EMBL/GenBank/DDBJ databases">
        <title>Gimesia benthica sp. nov., a novel planctomycete isolated from a deep-sea water sample of the Northwest Indian Ocean.</title>
        <authorList>
            <person name="Wang J."/>
            <person name="Ruan C."/>
            <person name="Song L."/>
            <person name="Zhu Y."/>
            <person name="Li A."/>
            <person name="Zheng X."/>
            <person name="Wang L."/>
            <person name="Lu Z."/>
            <person name="Huang Y."/>
            <person name="Du W."/>
            <person name="Zhou Y."/>
            <person name="Huang L."/>
            <person name="Dai X."/>
        </authorList>
    </citation>
    <scope>NUCLEOTIDE SEQUENCE [LARGE SCALE GENOMIC DNA]</scope>
    <source>
        <strain evidence="7 8">YYQ-30</strain>
    </source>
</reference>
<dbReference type="PROSITE" id="PS00065">
    <property type="entry name" value="D_2_HYDROXYACID_DH_1"/>
    <property type="match status" value="1"/>
</dbReference>
<dbReference type="GO" id="GO:0030267">
    <property type="term" value="F:glyoxylate reductase (NADPH) activity"/>
    <property type="evidence" value="ECO:0007669"/>
    <property type="project" value="TreeGrafter"/>
</dbReference>
<dbReference type="RefSeq" id="WP_171325882.1">
    <property type="nucleotide sequence ID" value="NZ_JABFBC010000002.1"/>
</dbReference>
<dbReference type="Gene3D" id="3.40.50.720">
    <property type="entry name" value="NAD(P)-binding Rossmann-like Domain"/>
    <property type="match status" value="2"/>
</dbReference>
<dbReference type="GO" id="GO:0051287">
    <property type="term" value="F:NAD binding"/>
    <property type="evidence" value="ECO:0007669"/>
    <property type="project" value="InterPro"/>
</dbReference>
<keyword evidence="8" id="KW-1185">Reference proteome</keyword>
<evidence type="ECO:0000259" key="6">
    <source>
        <dbReference type="Pfam" id="PF02826"/>
    </source>
</evidence>
<evidence type="ECO:0000256" key="4">
    <source>
        <dbReference type="RuleBase" id="RU003719"/>
    </source>
</evidence>
<accession>A0A849L493</accession>
<feature type="domain" description="D-isomer specific 2-hydroxyacid dehydrogenase NAD-binding" evidence="6">
    <location>
        <begin position="102"/>
        <end position="276"/>
    </location>
</feature>
<organism evidence="7 8">
    <name type="scientific">Halovulum dunhuangense</name>
    <dbReference type="NCBI Taxonomy" id="1505036"/>
    <lineage>
        <taxon>Bacteria</taxon>
        <taxon>Pseudomonadati</taxon>
        <taxon>Pseudomonadota</taxon>
        <taxon>Alphaproteobacteria</taxon>
        <taxon>Rhodobacterales</taxon>
        <taxon>Paracoccaceae</taxon>
        <taxon>Halovulum</taxon>
    </lineage>
</organism>
<feature type="domain" description="D-isomer specific 2-hydroxyacid dehydrogenase catalytic" evidence="5">
    <location>
        <begin position="36"/>
        <end position="307"/>
    </location>
</feature>
<proteinExistence type="inferred from homology"/>
<dbReference type="PANTHER" id="PTHR10996:SF178">
    <property type="entry name" value="2-HYDROXYACID DEHYDROGENASE YGL185C-RELATED"/>
    <property type="match status" value="1"/>
</dbReference>
<comment type="caution">
    <text evidence="7">The sequence shown here is derived from an EMBL/GenBank/DDBJ whole genome shotgun (WGS) entry which is preliminary data.</text>
</comment>
<evidence type="ECO:0000313" key="7">
    <source>
        <dbReference type="EMBL" id="NNU81165.1"/>
    </source>
</evidence>
<dbReference type="SUPFAM" id="SSF51735">
    <property type="entry name" value="NAD(P)-binding Rossmann-fold domains"/>
    <property type="match status" value="1"/>
</dbReference>
<dbReference type="PANTHER" id="PTHR10996">
    <property type="entry name" value="2-HYDROXYACID DEHYDROGENASE-RELATED"/>
    <property type="match status" value="1"/>
</dbReference>
<dbReference type="EMBL" id="JABFBC010000002">
    <property type="protein sequence ID" value="NNU81165.1"/>
    <property type="molecule type" value="Genomic_DNA"/>
</dbReference>
<keyword evidence="1" id="KW-0521">NADP</keyword>
<dbReference type="Pfam" id="PF00389">
    <property type="entry name" value="2-Hacid_dh"/>
    <property type="match status" value="1"/>
</dbReference>
<evidence type="ECO:0000256" key="1">
    <source>
        <dbReference type="ARBA" id="ARBA00022857"/>
    </source>
</evidence>
<dbReference type="InterPro" id="IPR050223">
    <property type="entry name" value="D-isomer_2-hydroxyacid_DH"/>
</dbReference>
<comment type="similarity">
    <text evidence="4">Belongs to the D-isomer specific 2-hydroxyacid dehydrogenase family.</text>
</comment>
<evidence type="ECO:0000256" key="2">
    <source>
        <dbReference type="ARBA" id="ARBA00023002"/>
    </source>
</evidence>
<dbReference type="InterPro" id="IPR036291">
    <property type="entry name" value="NAD(P)-bd_dom_sf"/>
</dbReference>
<dbReference type="GO" id="GO:0005829">
    <property type="term" value="C:cytosol"/>
    <property type="evidence" value="ECO:0007669"/>
    <property type="project" value="TreeGrafter"/>
</dbReference>
<sequence>MTKPDLLMVGPYSEADTEALAALCTIHKGTPADGVAASIRAVAYRSMKPFGAAEMDALPALELIALFGVGHDHVDLEAARARGIAVANTPDVLNDDVADLAVGMLLASARRIPQADEWVRGGDWARQGAFPLLRKVSGKPAGILGLGRIGRAIANRLSAFDMPIHYWSRTPKKTPAGWQRHDSALSLAREVDFLVLAVAGGPDTAGMVSAEVLDALGPEGTLVNIARGSVVDEEALIAALADRRIAAAALDVFASEPAPDPRLAALPNVLMQPHHASGTVETRAAMGALQRENIRAFFEGRPLPGRVV</sequence>
<dbReference type="AlphaFoldDB" id="A0A849L493"/>
<evidence type="ECO:0000313" key="8">
    <source>
        <dbReference type="Proteomes" id="UP000572377"/>
    </source>
</evidence>